<keyword evidence="7" id="KW-0378">Hydrolase</keyword>
<evidence type="ECO:0000256" key="9">
    <source>
        <dbReference type="ARBA" id="ARBA00022833"/>
    </source>
</evidence>
<organism evidence="17 18">
    <name type="scientific">Komagataella phaffii (strain ATCC 76273 / CBS 7435 / CECT 11047 / NRRL Y-11430 / Wegner 21-1)</name>
    <name type="common">Yeast</name>
    <name type="synonym">Pichia pastoris</name>
    <dbReference type="NCBI Taxonomy" id="981350"/>
    <lineage>
        <taxon>Eukaryota</taxon>
        <taxon>Fungi</taxon>
        <taxon>Dikarya</taxon>
        <taxon>Ascomycota</taxon>
        <taxon>Saccharomycotina</taxon>
        <taxon>Pichiomycetes</taxon>
        <taxon>Pichiales</taxon>
        <taxon>Pichiaceae</taxon>
        <taxon>Komagataella</taxon>
    </lineage>
</organism>
<comment type="caution">
    <text evidence="15">Lacks conserved residue(s) required for the propagation of feature annotation.</text>
</comment>
<evidence type="ECO:0000256" key="2">
    <source>
        <dbReference type="ARBA" id="ARBA00007913"/>
    </source>
</evidence>
<dbReference type="Proteomes" id="UP000006853">
    <property type="component" value="Chromosome 3"/>
</dbReference>
<gene>
    <name evidence="17" type="primary">NAM7</name>
    <name evidence="17" type="ordered locus">PP7435_Chr3-0543</name>
</gene>
<dbReference type="GO" id="GO:0003723">
    <property type="term" value="F:RNA binding"/>
    <property type="evidence" value="ECO:0007669"/>
    <property type="project" value="InterPro"/>
</dbReference>
<sequence>MNHDSPLTSVVNQSIDVSSESSLSKQDLDKLINQNSENFVSHEQEILSLTALPEHACKYCGVSNPRCVVRCDICKKWFCNGKSGTTSHIISHMVLSRHHEVSLHSDSDLGETELECYSCGNKDPFMLGFVSAKTDTIVVILCRIPCSQAKDSDWNTANWQPLVEERCFLDWIADYPTPLDMANARAISPLDISKLERQWRSDETATLEDIKDLSMADAFEPVLDSYVDGREYQKIFSPLVDATAQYDKQLTESQGLNYISVSWSMSPHNYHLAKFSLSSYDSSNLKIAVGDEIILHYDGIKEEKWQGSGYVIKLPATYSEGFTLELQPSSVKPPTEHNVGFRAEIVWKGISFQRMQAALTTFAEKKSISKDLYDILLGHKEEQPEFTAKLPEAISVPNFTQLNPSQVNAVKSVLQQRLSLIQGPPGTGKTVTSATIVYHLAKSKKKKVLVTASSNIAVDHLASKLEDIGLKVVRVTARSRENVESAIDHLSLSSLVSNTNNPVLKKLLKKKDELGSLSKKDMNIYISQTKKAEAEILAEAHVVCCTCSGAGDKRLANIKFPYVLIDESTQPSEPESLIPIVKGAKQVILVGDHQQLGPVILHNGAAKAGLRQSLFERLIKLGHIPIRLEVQYRMHPSLSEFPSNMFYDGSLQNGVSHEQRLIRRSSFPWPAPGIPLLFWSSYGTEEISISGTSFLNRSEAMNCEKIISRLLSEGIKPHQIGVITPYQGQRDYIVQYLLMNGAHPDREIYQDVEVASVDAFQGREKDFIIFSCTRSNHTNTIGFLKDARRLNVAITRAKYGLFVLGNIKTLQKDPLWNRLLVHFRDKGALVEGRLDSFQLYTASLESARFKSTAENNGLNQGDNKGDLNSNGFSNPKFTAEDLSSTSFSSLHPFRANVDTDSRFASNPSIPSMSPFLNQPQWTNPSTFQLNEQIRPSTPDGPPVDLRFIQGLNLDEPISELTSRFNNL</sequence>
<reference key="2">
    <citation type="submission" date="2011-04" db="EMBL/GenBank/DDBJ databases">
        <title>High-quality genome sequence of Pichia pastoris CBS 7435.</title>
        <authorList>
            <person name="Kueberl A."/>
            <person name="Schneider J."/>
            <person name="Thallinger G.G."/>
            <person name="Anderl I."/>
            <person name="Wibberg D."/>
            <person name="Hajek T."/>
            <person name="Jaenicke S."/>
            <person name="Brinkrolf K."/>
            <person name="Goesmann A."/>
            <person name="Szczepanowski R."/>
            <person name="Puehler A."/>
            <person name="Schwab H."/>
            <person name="Glieder A."/>
            <person name="Pichler H."/>
        </authorList>
    </citation>
    <scope>NUCLEOTIDE SEQUENCE</scope>
    <source>
        <strain>CBS 7435</strain>
    </source>
</reference>
<dbReference type="GO" id="GO:0000184">
    <property type="term" value="P:nuclear-transcribed mRNA catabolic process, nonsense-mediated decay"/>
    <property type="evidence" value="ECO:0007669"/>
    <property type="project" value="UniProtKB-KW"/>
</dbReference>
<dbReference type="Pfam" id="PF13086">
    <property type="entry name" value="AAA_11"/>
    <property type="match status" value="2"/>
</dbReference>
<dbReference type="PANTHER" id="PTHR10887">
    <property type="entry name" value="DNA2/NAM7 HELICASE FAMILY"/>
    <property type="match status" value="1"/>
</dbReference>
<feature type="region of interest" description="C4" evidence="15">
    <location>
        <begin position="116"/>
        <end position="146"/>
    </location>
</feature>
<dbReference type="Pfam" id="PF13087">
    <property type="entry name" value="AAA_12"/>
    <property type="match status" value="1"/>
</dbReference>
<keyword evidence="5" id="KW-0547">Nucleotide-binding</keyword>
<dbReference type="CDD" id="cd18039">
    <property type="entry name" value="DEXXQc_UPF1"/>
    <property type="match status" value="1"/>
</dbReference>
<dbReference type="PROSITE" id="PS51997">
    <property type="entry name" value="UPF1_CH_RICH"/>
    <property type="match status" value="1"/>
</dbReference>
<evidence type="ECO:0000256" key="7">
    <source>
        <dbReference type="ARBA" id="ARBA00022801"/>
    </source>
</evidence>
<dbReference type="Pfam" id="PF09416">
    <property type="entry name" value="UPF1_Zn_bind"/>
    <property type="match status" value="1"/>
</dbReference>
<dbReference type="SMART" id="SM00382">
    <property type="entry name" value="AAA"/>
    <property type="match status" value="1"/>
</dbReference>
<keyword evidence="4 15" id="KW-0479">Metal-binding</keyword>
<accession>F2QVS4</accession>
<keyword evidence="11" id="KW-0866">Nonsense-mediated mRNA decay</keyword>
<name>F2QVS4_KOMPC</name>
<comment type="similarity">
    <text evidence="2">Belongs to the DNA2/NAM7 helicase family.</text>
</comment>
<dbReference type="CDD" id="cd18808">
    <property type="entry name" value="SF1_C_Upf1"/>
    <property type="match status" value="1"/>
</dbReference>
<dbReference type="InterPro" id="IPR045055">
    <property type="entry name" value="DNA2/NAM7-like"/>
</dbReference>
<dbReference type="InterPro" id="IPR014001">
    <property type="entry name" value="Helicase_ATP-bd"/>
</dbReference>
<keyword evidence="6 15" id="KW-0863">Zinc-finger</keyword>
<evidence type="ECO:0000256" key="1">
    <source>
        <dbReference type="ARBA" id="ARBA00004496"/>
    </source>
</evidence>
<dbReference type="GO" id="GO:0008270">
    <property type="term" value="F:zinc ion binding"/>
    <property type="evidence" value="ECO:0007669"/>
    <property type="project" value="UniProtKB-UniRule"/>
</dbReference>
<evidence type="ECO:0000256" key="13">
    <source>
        <dbReference type="ARBA" id="ARBA00049390"/>
    </source>
</evidence>
<feature type="domain" description="Upf1" evidence="16">
    <location>
        <begin position="49"/>
        <end position="202"/>
    </location>
</feature>
<proteinExistence type="inferred from homology"/>
<dbReference type="PANTHER" id="PTHR10887:SF364">
    <property type="entry name" value="REGULATOR OF NONSENSE TRANSCRIPTS 1"/>
    <property type="match status" value="1"/>
</dbReference>
<dbReference type="GO" id="GO:0016787">
    <property type="term" value="F:hydrolase activity"/>
    <property type="evidence" value="ECO:0007669"/>
    <property type="project" value="UniProtKB-KW"/>
</dbReference>
<evidence type="ECO:0000256" key="11">
    <source>
        <dbReference type="ARBA" id="ARBA00023161"/>
    </source>
</evidence>
<evidence type="ECO:0000256" key="14">
    <source>
        <dbReference type="ARBA" id="ARBA00055561"/>
    </source>
</evidence>
<keyword evidence="9 15" id="KW-0862">Zinc</keyword>
<dbReference type="InterPro" id="IPR041677">
    <property type="entry name" value="DNA2/NAM7_AAA_11"/>
</dbReference>
<evidence type="ECO:0000256" key="6">
    <source>
        <dbReference type="ARBA" id="ARBA00022771"/>
    </source>
</evidence>
<dbReference type="InterPro" id="IPR018999">
    <property type="entry name" value="UPF1_CH/ZBD"/>
</dbReference>
<dbReference type="AlphaFoldDB" id="F2QVS4"/>
<dbReference type="Gene3D" id="3.40.50.300">
    <property type="entry name" value="P-loop containing nucleotide triphosphate hydrolases"/>
    <property type="match status" value="2"/>
</dbReference>
<comment type="function">
    <text evidence="14">RNA-dependent helicase required for nonsense-mediated decay (NMD) of aberrant mRNAs containing premature stop codons and modulates the expression level of normal mRNAs. Also capable of unwinding double-stranded DNA and translocating on single-stranded DNA.</text>
</comment>
<comment type="catalytic activity">
    <reaction evidence="13">
        <text>ATP + H2O = ADP + phosphate + H(+)</text>
        <dbReference type="Rhea" id="RHEA:13065"/>
        <dbReference type="ChEBI" id="CHEBI:15377"/>
        <dbReference type="ChEBI" id="CHEBI:15378"/>
        <dbReference type="ChEBI" id="CHEBI:30616"/>
        <dbReference type="ChEBI" id="CHEBI:43474"/>
        <dbReference type="ChEBI" id="CHEBI:456216"/>
        <dbReference type="EC" id="3.6.4.13"/>
    </reaction>
    <physiologicalReaction direction="left-to-right" evidence="13">
        <dbReference type="Rhea" id="RHEA:13066"/>
    </physiologicalReaction>
</comment>
<dbReference type="InterPro" id="IPR047187">
    <property type="entry name" value="SF1_C_Upf1"/>
</dbReference>
<reference evidence="17 18" key="3">
    <citation type="journal article" date="2016" name="FEMS Yeast Res.">
        <title>Curation of the genome annotation of Pichia pastoris (Komagataella phaffii) CBS7435 from gene level to protein function.</title>
        <authorList>
            <person name="Valli M."/>
            <person name="Tatto N.E."/>
            <person name="Peymann A."/>
            <person name="Gruber C."/>
            <person name="Landes N."/>
            <person name="Ekker H."/>
            <person name="Thallinger G.G."/>
            <person name="Mattanovich D."/>
            <person name="Gasser B."/>
            <person name="Graf A.B."/>
        </authorList>
    </citation>
    <scope>GENOME REANNOTATION</scope>
    <source>
        <strain evidence="17 18">ATCC 76273 / CBS 7435 / CECT 11047 / NRRL Y-11430 / Wegner 21-1</strain>
    </source>
</reference>
<evidence type="ECO:0000313" key="17">
    <source>
        <dbReference type="EMBL" id="CCA39502.1"/>
    </source>
</evidence>
<dbReference type="HOGENOM" id="CLU_001666_4_1_1"/>
<dbReference type="GO" id="GO:0005737">
    <property type="term" value="C:cytoplasm"/>
    <property type="evidence" value="ECO:0007669"/>
    <property type="project" value="UniProtKB-SubCell"/>
</dbReference>
<keyword evidence="3" id="KW-0963">Cytoplasm</keyword>
<evidence type="ECO:0000256" key="10">
    <source>
        <dbReference type="ARBA" id="ARBA00022840"/>
    </source>
</evidence>
<dbReference type="EMBL" id="FR839630">
    <property type="protein sequence ID" value="CCA39502.1"/>
    <property type="molecule type" value="Genomic_DNA"/>
</dbReference>
<dbReference type="GO" id="GO:0003678">
    <property type="term" value="F:DNA helicase activity"/>
    <property type="evidence" value="ECO:0007669"/>
    <property type="project" value="UniProtKB-EC"/>
</dbReference>
<comment type="catalytic activity">
    <reaction evidence="12">
        <text>ATP + H2O = ADP + phosphate + H(+)</text>
        <dbReference type="Rhea" id="RHEA:13065"/>
        <dbReference type="ChEBI" id="CHEBI:15377"/>
        <dbReference type="ChEBI" id="CHEBI:15378"/>
        <dbReference type="ChEBI" id="CHEBI:30616"/>
        <dbReference type="ChEBI" id="CHEBI:43474"/>
        <dbReference type="ChEBI" id="CHEBI:456216"/>
        <dbReference type="EC" id="3.6.4.12"/>
    </reaction>
    <physiologicalReaction direction="left-to-right" evidence="12">
        <dbReference type="Rhea" id="RHEA:13066"/>
    </physiologicalReaction>
</comment>
<keyword evidence="8 17" id="KW-0347">Helicase</keyword>
<reference evidence="17 18" key="1">
    <citation type="journal article" date="2011" name="J. Biotechnol.">
        <title>High-quality genome sequence of Pichia pastoris CBS7435.</title>
        <authorList>
            <person name="Kuberl A."/>
            <person name="Schneider J."/>
            <person name="Thallinger G.G."/>
            <person name="Anderl I."/>
            <person name="Wibberg D."/>
            <person name="Hajek T."/>
            <person name="Jaenicke S."/>
            <person name="Brinkrolf K."/>
            <person name="Goesmann A."/>
            <person name="Szczepanowski R."/>
            <person name="Puhler A."/>
            <person name="Schwab H."/>
            <person name="Glieder A."/>
            <person name="Pichler H."/>
        </authorList>
    </citation>
    <scope>NUCLEOTIDE SEQUENCE [LARGE SCALE GENOMIC DNA]</scope>
    <source>
        <strain evidence="18">ATCC 76273 / CBS 7435 / CECT 11047 / NRRL Y-11430 / Wegner 21-1</strain>
    </source>
</reference>
<evidence type="ECO:0000256" key="8">
    <source>
        <dbReference type="ARBA" id="ARBA00022806"/>
    </source>
</evidence>
<dbReference type="Gene3D" id="2.40.30.230">
    <property type="match status" value="1"/>
</dbReference>
<dbReference type="GO" id="GO:0005524">
    <property type="term" value="F:ATP binding"/>
    <property type="evidence" value="ECO:0007669"/>
    <property type="project" value="UniProtKB-KW"/>
</dbReference>
<keyword evidence="10" id="KW-0067">ATP-binding</keyword>
<dbReference type="InterPro" id="IPR027417">
    <property type="entry name" value="P-loop_NTPase"/>
</dbReference>
<dbReference type="GO" id="GO:0003724">
    <property type="term" value="F:RNA helicase activity"/>
    <property type="evidence" value="ECO:0007669"/>
    <property type="project" value="UniProtKB-EC"/>
</dbReference>
<evidence type="ECO:0000256" key="5">
    <source>
        <dbReference type="ARBA" id="ARBA00022741"/>
    </source>
</evidence>
<dbReference type="Gene3D" id="6.10.140.1240">
    <property type="match status" value="1"/>
</dbReference>
<evidence type="ECO:0000259" key="16">
    <source>
        <dbReference type="PROSITE" id="PS51997"/>
    </source>
</evidence>
<comment type="subcellular location">
    <subcellularLocation>
        <location evidence="1">Cytoplasm</location>
    </subcellularLocation>
</comment>
<evidence type="ECO:0000256" key="4">
    <source>
        <dbReference type="ARBA" id="ARBA00022723"/>
    </source>
</evidence>
<dbReference type="SMART" id="SM00487">
    <property type="entry name" value="DEXDc"/>
    <property type="match status" value="1"/>
</dbReference>
<protein>
    <submittedName>
        <fullName evidence="17">RNA helicase</fullName>
    </submittedName>
</protein>
<dbReference type="CDD" id="cd21400">
    <property type="entry name" value="ZBD_UPF1-like"/>
    <property type="match status" value="1"/>
</dbReference>
<dbReference type="CDD" id="cd21407">
    <property type="entry name" value="1B_UPF1-like"/>
    <property type="match status" value="1"/>
</dbReference>
<dbReference type="SUPFAM" id="SSF52540">
    <property type="entry name" value="P-loop containing nucleoside triphosphate hydrolases"/>
    <property type="match status" value="1"/>
</dbReference>
<dbReference type="InterPro" id="IPR003593">
    <property type="entry name" value="AAA+_ATPase"/>
</dbReference>
<dbReference type="InterPro" id="IPR041679">
    <property type="entry name" value="DNA2/NAM7-like_C"/>
</dbReference>
<evidence type="ECO:0000256" key="15">
    <source>
        <dbReference type="PROSITE-ProRule" id="PRU01341"/>
    </source>
</evidence>
<evidence type="ECO:0000256" key="12">
    <source>
        <dbReference type="ARBA" id="ARBA00048432"/>
    </source>
</evidence>
<keyword evidence="18" id="KW-1185">Reference proteome</keyword>
<evidence type="ECO:0000313" key="18">
    <source>
        <dbReference type="Proteomes" id="UP000006853"/>
    </source>
</evidence>
<evidence type="ECO:0000256" key="3">
    <source>
        <dbReference type="ARBA" id="ARBA00022490"/>
    </source>
</evidence>
<dbReference type="Pfam" id="PF18141">
    <property type="entry name" value="UPF1_1B_dom"/>
    <property type="match status" value="1"/>
</dbReference>
<dbReference type="FunFam" id="3.40.50.300:FF:000097">
    <property type="entry name" value="Regulator of nonsense transcripts 1"/>
    <property type="match status" value="1"/>
</dbReference>
<dbReference type="InterPro" id="IPR040812">
    <property type="entry name" value="UPF1_1B_dom"/>
</dbReference>